<accession>A0AAV7N3Q8</accession>
<feature type="domain" description="AB hydrolase-1" evidence="4">
    <location>
        <begin position="102"/>
        <end position="201"/>
    </location>
</feature>
<evidence type="ECO:0000256" key="2">
    <source>
        <dbReference type="ARBA" id="ARBA00022490"/>
    </source>
</evidence>
<gene>
    <name evidence="5" type="ORF">NDU88_006885</name>
</gene>
<dbReference type="Pfam" id="PF00561">
    <property type="entry name" value="Abhydrolase_1"/>
    <property type="match status" value="1"/>
</dbReference>
<evidence type="ECO:0000256" key="3">
    <source>
        <dbReference type="ARBA" id="ARBA00037942"/>
    </source>
</evidence>
<dbReference type="FunFam" id="3.40.50.1820:FF:000077">
    <property type="entry name" value="Abhydrolase domain containing 14B"/>
    <property type="match status" value="1"/>
</dbReference>
<dbReference type="GO" id="GO:0005737">
    <property type="term" value="C:cytoplasm"/>
    <property type="evidence" value="ECO:0007669"/>
    <property type="project" value="UniProtKB-SubCell"/>
</dbReference>
<dbReference type="InterPro" id="IPR029058">
    <property type="entry name" value="AB_hydrolase_fold"/>
</dbReference>
<name>A0AAV7N3Q8_PLEWA</name>
<reference evidence="5" key="1">
    <citation type="journal article" date="2022" name="bioRxiv">
        <title>Sequencing and chromosome-scale assembly of the giantPleurodeles waltlgenome.</title>
        <authorList>
            <person name="Brown T."/>
            <person name="Elewa A."/>
            <person name="Iarovenko S."/>
            <person name="Subramanian E."/>
            <person name="Araus A.J."/>
            <person name="Petzold A."/>
            <person name="Susuki M."/>
            <person name="Suzuki K.-i.T."/>
            <person name="Hayashi T."/>
            <person name="Toyoda A."/>
            <person name="Oliveira C."/>
            <person name="Osipova E."/>
            <person name="Leigh N.D."/>
            <person name="Simon A."/>
            <person name="Yun M.H."/>
        </authorList>
    </citation>
    <scope>NUCLEOTIDE SEQUENCE</scope>
    <source>
        <strain evidence="5">20211129_DDA</strain>
        <tissue evidence="5">Liver</tissue>
    </source>
</reference>
<dbReference type="Gene3D" id="3.40.50.1820">
    <property type="entry name" value="alpha/beta hydrolase"/>
    <property type="match status" value="1"/>
</dbReference>
<evidence type="ECO:0000256" key="1">
    <source>
        <dbReference type="ARBA" id="ARBA00004496"/>
    </source>
</evidence>
<proteinExistence type="inferred from homology"/>
<dbReference type="SUPFAM" id="SSF53474">
    <property type="entry name" value="alpha/beta-Hydrolases"/>
    <property type="match status" value="1"/>
</dbReference>
<keyword evidence="2" id="KW-0963">Cytoplasm</keyword>
<sequence>MPDRMSLSMIRSRLAFLGLGLLVSFLLYLLLPAIQQESSSISGELSPPKDSMADAHVEARAAPPRSNVSLLTGKTAGDSPTFYIEAVPVNDAAGTKANRFDVLLLHGQSFTSKTWQDLGTLNLLAEHGHRAVALDLPGYGMSLESKAKASDQGRLDYMLRIIETLGLKDPIVVSPSMSGLFSLPLVLQHGEHLKGFVPIAPVGTKSYSAEQYQRVQTPTLIVYGERDTNLGTQSLENLRQIPKHTIAMLVDAKHACYLDQPRLFHQALIGFLNSLK</sequence>
<protein>
    <recommendedName>
        <fullName evidence="4">AB hydrolase-1 domain-containing protein</fullName>
    </recommendedName>
</protein>
<evidence type="ECO:0000313" key="5">
    <source>
        <dbReference type="EMBL" id="KAJ1109525.1"/>
    </source>
</evidence>
<dbReference type="InterPro" id="IPR000073">
    <property type="entry name" value="AB_hydrolase_1"/>
</dbReference>
<comment type="similarity">
    <text evidence="3">Belongs to the AB hydrolase superfamily. ABHD14 family.</text>
</comment>
<dbReference type="PANTHER" id="PTHR46197:SF1">
    <property type="entry name" value="PROTEIN ABHD14A"/>
    <property type="match status" value="1"/>
</dbReference>
<evidence type="ECO:0000313" key="6">
    <source>
        <dbReference type="Proteomes" id="UP001066276"/>
    </source>
</evidence>
<evidence type="ECO:0000259" key="4">
    <source>
        <dbReference type="Pfam" id="PF00561"/>
    </source>
</evidence>
<dbReference type="AlphaFoldDB" id="A0AAV7N3Q8"/>
<comment type="subcellular location">
    <subcellularLocation>
        <location evidence="1">Cytoplasm</location>
    </subcellularLocation>
</comment>
<dbReference type="EMBL" id="JANPWB010000013">
    <property type="protein sequence ID" value="KAJ1109525.1"/>
    <property type="molecule type" value="Genomic_DNA"/>
</dbReference>
<dbReference type="Proteomes" id="UP001066276">
    <property type="component" value="Chromosome 9"/>
</dbReference>
<dbReference type="PANTHER" id="PTHR46197">
    <property type="entry name" value="PROTEIN ABHD14B-LIKE"/>
    <property type="match status" value="1"/>
</dbReference>
<comment type="caution">
    <text evidence="5">The sequence shown here is derived from an EMBL/GenBank/DDBJ whole genome shotgun (WGS) entry which is preliminary data.</text>
</comment>
<keyword evidence="6" id="KW-1185">Reference proteome</keyword>
<organism evidence="5 6">
    <name type="scientific">Pleurodeles waltl</name>
    <name type="common">Iberian ribbed newt</name>
    <dbReference type="NCBI Taxonomy" id="8319"/>
    <lineage>
        <taxon>Eukaryota</taxon>
        <taxon>Metazoa</taxon>
        <taxon>Chordata</taxon>
        <taxon>Craniata</taxon>
        <taxon>Vertebrata</taxon>
        <taxon>Euteleostomi</taxon>
        <taxon>Amphibia</taxon>
        <taxon>Batrachia</taxon>
        <taxon>Caudata</taxon>
        <taxon>Salamandroidea</taxon>
        <taxon>Salamandridae</taxon>
        <taxon>Pleurodelinae</taxon>
        <taxon>Pleurodeles</taxon>
    </lineage>
</organism>